<dbReference type="Gene3D" id="3.30.300.20">
    <property type="match status" value="1"/>
</dbReference>
<keyword evidence="2" id="KW-1185">Reference proteome</keyword>
<dbReference type="InterPro" id="IPR015946">
    <property type="entry name" value="KH_dom-like_a/b"/>
</dbReference>
<dbReference type="PANTHER" id="PTHR42830:SF1">
    <property type="entry name" value="OSMOTICALLY INDUCIBLE FAMILY PROTEIN"/>
    <property type="match status" value="1"/>
</dbReference>
<reference evidence="1 2" key="1">
    <citation type="submission" date="2020-07" db="EMBL/GenBank/DDBJ databases">
        <title>Sequencing the genomes of 1000 actinobacteria strains.</title>
        <authorList>
            <person name="Klenk H.-P."/>
        </authorList>
    </citation>
    <scope>NUCLEOTIDE SEQUENCE [LARGE SCALE GENOMIC DNA]</scope>
    <source>
        <strain evidence="1 2">DSM 44121</strain>
    </source>
</reference>
<dbReference type="GO" id="GO:0006979">
    <property type="term" value="P:response to oxidative stress"/>
    <property type="evidence" value="ECO:0007669"/>
    <property type="project" value="InterPro"/>
</dbReference>
<name>A0A7W3PGB7_9MICO</name>
<dbReference type="InterPro" id="IPR003718">
    <property type="entry name" value="OsmC/Ohr_fam"/>
</dbReference>
<evidence type="ECO:0000313" key="2">
    <source>
        <dbReference type="Proteomes" id="UP000540568"/>
    </source>
</evidence>
<dbReference type="PANTHER" id="PTHR42830">
    <property type="entry name" value="OSMOTICALLY INDUCIBLE FAMILY PROTEIN"/>
    <property type="match status" value="1"/>
</dbReference>
<protein>
    <submittedName>
        <fullName evidence="1">Osmotically inducible protein OsmC</fullName>
    </submittedName>
</protein>
<dbReference type="InterPro" id="IPR036102">
    <property type="entry name" value="OsmC/Ohrsf"/>
</dbReference>
<evidence type="ECO:0000313" key="1">
    <source>
        <dbReference type="EMBL" id="MBA8810449.1"/>
    </source>
</evidence>
<gene>
    <name evidence="1" type="ORF">FHX71_004425</name>
</gene>
<dbReference type="Pfam" id="PF02566">
    <property type="entry name" value="OsmC"/>
    <property type="match status" value="1"/>
</dbReference>
<dbReference type="Proteomes" id="UP000540568">
    <property type="component" value="Unassembled WGS sequence"/>
</dbReference>
<dbReference type="NCBIfam" id="TIGR03562">
    <property type="entry name" value="osmo_induc_OsmC"/>
    <property type="match status" value="1"/>
</dbReference>
<comment type="caution">
    <text evidence="1">The sequence shown here is derived from an EMBL/GenBank/DDBJ whole genome shotgun (WGS) entry which is preliminary data.</text>
</comment>
<dbReference type="GO" id="GO:0004601">
    <property type="term" value="F:peroxidase activity"/>
    <property type="evidence" value="ECO:0007669"/>
    <property type="project" value="InterPro"/>
</dbReference>
<sequence length="147" mass="14763">MPARTARTAWNGTFQEGSGQVELSSSGVGTYDVSFPARAAEEANGVTSPEELLAASHSSCFTMAFTNELGGAGATPEQIEVTAVVTLGPDPAGGLHISKSALTVRGFASGIDEAGFKAAAEAAKVGCPISKALTGVGQITLDVTFEG</sequence>
<proteinExistence type="predicted"/>
<accession>A0A7W3PGB7</accession>
<dbReference type="RefSeq" id="WP_182619546.1">
    <property type="nucleotide sequence ID" value="NZ_BAAATF010000015.1"/>
</dbReference>
<organism evidence="1 2">
    <name type="scientific">Promicromonospora sukumoe</name>
    <dbReference type="NCBI Taxonomy" id="88382"/>
    <lineage>
        <taxon>Bacteria</taxon>
        <taxon>Bacillati</taxon>
        <taxon>Actinomycetota</taxon>
        <taxon>Actinomycetes</taxon>
        <taxon>Micrococcales</taxon>
        <taxon>Promicromonosporaceae</taxon>
        <taxon>Promicromonospora</taxon>
    </lineage>
</organism>
<dbReference type="InterPro" id="IPR052707">
    <property type="entry name" value="OsmC_Ohr_Peroxiredoxin"/>
</dbReference>
<dbReference type="EMBL" id="JACGWV010000002">
    <property type="protein sequence ID" value="MBA8810449.1"/>
    <property type="molecule type" value="Genomic_DNA"/>
</dbReference>
<dbReference type="AlphaFoldDB" id="A0A7W3PGB7"/>
<dbReference type="SUPFAM" id="SSF82784">
    <property type="entry name" value="OsmC-like"/>
    <property type="match status" value="1"/>
</dbReference>
<dbReference type="InterPro" id="IPR019904">
    <property type="entry name" value="Peroxiredoxin_OsmC"/>
</dbReference>